<accession>X1CKS5</accession>
<protein>
    <submittedName>
        <fullName evidence="1">Uncharacterized protein</fullName>
    </submittedName>
</protein>
<evidence type="ECO:0000313" key="1">
    <source>
        <dbReference type="EMBL" id="GAG93617.1"/>
    </source>
</evidence>
<name>X1CKS5_9ZZZZ</name>
<comment type="caution">
    <text evidence="1">The sequence shown here is derived from an EMBL/GenBank/DDBJ whole genome shotgun (WGS) entry which is preliminary data.</text>
</comment>
<dbReference type="AlphaFoldDB" id="X1CKS5"/>
<proteinExistence type="predicted"/>
<sequence>GGVVQSVSKLFCLHDESKPLYENDLVYYNNIRYRIDFIEFVYSRSESPHHLELVLERLKAD</sequence>
<dbReference type="EMBL" id="BART01020895">
    <property type="protein sequence ID" value="GAG93617.1"/>
    <property type="molecule type" value="Genomic_DNA"/>
</dbReference>
<gene>
    <name evidence="1" type="ORF">S01H4_38709</name>
</gene>
<reference evidence="1" key="1">
    <citation type="journal article" date="2014" name="Front. Microbiol.">
        <title>High frequency of phylogenetically diverse reductive dehalogenase-homologous genes in deep subseafloor sedimentary metagenomes.</title>
        <authorList>
            <person name="Kawai M."/>
            <person name="Futagami T."/>
            <person name="Toyoda A."/>
            <person name="Takaki Y."/>
            <person name="Nishi S."/>
            <person name="Hori S."/>
            <person name="Arai W."/>
            <person name="Tsubouchi T."/>
            <person name="Morono Y."/>
            <person name="Uchiyama I."/>
            <person name="Ito T."/>
            <person name="Fujiyama A."/>
            <person name="Inagaki F."/>
            <person name="Takami H."/>
        </authorList>
    </citation>
    <scope>NUCLEOTIDE SEQUENCE</scope>
    <source>
        <strain evidence="1">Expedition CK06-06</strain>
    </source>
</reference>
<organism evidence="1">
    <name type="scientific">marine sediment metagenome</name>
    <dbReference type="NCBI Taxonomy" id="412755"/>
    <lineage>
        <taxon>unclassified sequences</taxon>
        <taxon>metagenomes</taxon>
        <taxon>ecological metagenomes</taxon>
    </lineage>
</organism>
<feature type="non-terminal residue" evidence="1">
    <location>
        <position position="1"/>
    </location>
</feature>